<gene>
    <name evidence="3" type="ORF">A4X06_0g6903</name>
</gene>
<dbReference type="AlphaFoldDB" id="A0A8X7MNU2"/>
<keyword evidence="2" id="KW-1133">Transmembrane helix</keyword>
<feature type="region of interest" description="Disordered" evidence="1">
    <location>
        <begin position="287"/>
        <end position="358"/>
    </location>
</feature>
<feature type="transmembrane region" description="Helical" evidence="2">
    <location>
        <begin position="215"/>
        <end position="232"/>
    </location>
</feature>
<accession>A0A8X7MNU2</accession>
<reference evidence="3" key="1">
    <citation type="submission" date="2016-04" db="EMBL/GenBank/DDBJ databases">
        <authorList>
            <person name="Nguyen H.D."/>
            <person name="Samba Siva P."/>
            <person name="Cullis J."/>
            <person name="Levesque C.A."/>
            <person name="Hambleton S."/>
        </authorList>
    </citation>
    <scope>NUCLEOTIDE SEQUENCE</scope>
    <source>
        <strain evidence="3">DAOMC 236426</strain>
    </source>
</reference>
<feature type="transmembrane region" description="Helical" evidence="2">
    <location>
        <begin position="114"/>
        <end position="132"/>
    </location>
</feature>
<name>A0A8X7MNU2_9BASI</name>
<dbReference type="EMBL" id="LWDE02001086">
    <property type="protein sequence ID" value="KAE8242449.1"/>
    <property type="molecule type" value="Genomic_DNA"/>
</dbReference>
<evidence type="ECO:0000256" key="2">
    <source>
        <dbReference type="SAM" id="Phobius"/>
    </source>
</evidence>
<proteinExistence type="predicted"/>
<feature type="compositionally biased region" description="Polar residues" evidence="1">
    <location>
        <begin position="322"/>
        <end position="336"/>
    </location>
</feature>
<evidence type="ECO:0000256" key="1">
    <source>
        <dbReference type="SAM" id="MobiDB-lite"/>
    </source>
</evidence>
<feature type="transmembrane region" description="Helical" evidence="2">
    <location>
        <begin position="86"/>
        <end position="108"/>
    </location>
</feature>
<feature type="region of interest" description="Disordered" evidence="1">
    <location>
        <begin position="387"/>
        <end position="406"/>
    </location>
</feature>
<evidence type="ECO:0000313" key="3">
    <source>
        <dbReference type="EMBL" id="KAE8242449.1"/>
    </source>
</evidence>
<reference evidence="3" key="2">
    <citation type="journal article" date="2019" name="IMA Fungus">
        <title>Genome sequencing and comparison of five Tilletia species to identify candidate genes for the detection of regulated species infecting wheat.</title>
        <authorList>
            <person name="Nguyen H.D.T."/>
            <person name="Sultana T."/>
            <person name="Kesanakurti P."/>
            <person name="Hambleton S."/>
        </authorList>
    </citation>
    <scope>NUCLEOTIDE SEQUENCE</scope>
    <source>
        <strain evidence="3">DAOMC 236426</strain>
    </source>
</reference>
<feature type="transmembrane region" description="Helical" evidence="2">
    <location>
        <begin position="175"/>
        <end position="194"/>
    </location>
</feature>
<evidence type="ECO:0000313" key="4">
    <source>
        <dbReference type="Proteomes" id="UP000077684"/>
    </source>
</evidence>
<comment type="caution">
    <text evidence="3">The sequence shown here is derived from an EMBL/GenBank/DDBJ whole genome shotgun (WGS) entry which is preliminary data.</text>
</comment>
<sequence>MDTSVAAQMAGVPMYAELSPSTLAQLSSMLNDKILPTTPYFFHSATFIFLIFLWAFTLLISAGMAFVFGKRYTCMNFDQRRTSDIYILNCVLTTAAACCQFACLGAFSLGFQRWQFDVTRIAAMLIASNYVFEMIYRPRMRYPMVAHHILTLFLIMLSMSVLYEVKDPTVLLSGNMLMFLATLEQPTFLALLFYRLKFNQRLVHWSLRISAVQTILFKSIAAAGAIAVWIKWQRFNKPSTSMLQCPISYGLKKRYETTYTNGSTPGLEELQQVDVLEKFEQEIKRSNRRSKYTSGASLRKGAIPTRTSSIYSPSPAPPLMDSPSSVSGATSESDVSVINDPNARVAPPASSAGNSVYEVPASELTHERRMGEEEEVAVPVAAARRFSEQRRRASISSTGHMCGDMA</sequence>
<keyword evidence="4" id="KW-1185">Reference proteome</keyword>
<keyword evidence="2" id="KW-0472">Membrane</keyword>
<protein>
    <submittedName>
        <fullName evidence="3">Uncharacterized protein</fullName>
    </submittedName>
</protein>
<dbReference type="Proteomes" id="UP000077684">
    <property type="component" value="Unassembled WGS sequence"/>
</dbReference>
<feature type="transmembrane region" description="Helical" evidence="2">
    <location>
        <begin position="144"/>
        <end position="163"/>
    </location>
</feature>
<keyword evidence="2" id="KW-0812">Transmembrane</keyword>
<feature type="transmembrane region" description="Helical" evidence="2">
    <location>
        <begin position="40"/>
        <end position="66"/>
    </location>
</feature>
<organism evidence="3 4">
    <name type="scientific">Tilletia controversa</name>
    <name type="common">dwarf bunt fungus</name>
    <dbReference type="NCBI Taxonomy" id="13291"/>
    <lineage>
        <taxon>Eukaryota</taxon>
        <taxon>Fungi</taxon>
        <taxon>Dikarya</taxon>
        <taxon>Basidiomycota</taxon>
        <taxon>Ustilaginomycotina</taxon>
        <taxon>Exobasidiomycetes</taxon>
        <taxon>Tilletiales</taxon>
        <taxon>Tilletiaceae</taxon>
        <taxon>Tilletia</taxon>
    </lineage>
</organism>